<dbReference type="SUPFAM" id="SSF51905">
    <property type="entry name" value="FAD/NAD(P)-binding domain"/>
    <property type="match status" value="1"/>
</dbReference>
<comment type="caution">
    <text evidence="5">The sequence shown here is derived from an EMBL/GenBank/DDBJ whole genome shotgun (WGS) entry which is preliminary data.</text>
</comment>
<feature type="domain" description="FAD/NAD(P)-binding" evidence="4">
    <location>
        <begin position="12"/>
        <end position="140"/>
    </location>
</feature>
<keyword evidence="6" id="KW-1185">Reference proteome</keyword>
<evidence type="ECO:0000256" key="3">
    <source>
        <dbReference type="ARBA" id="ARBA00023002"/>
    </source>
</evidence>
<name>A0A8K0PC60_9PEZI</name>
<dbReference type="InterPro" id="IPR023753">
    <property type="entry name" value="FAD/NAD-binding_dom"/>
</dbReference>
<evidence type="ECO:0000256" key="2">
    <source>
        <dbReference type="ARBA" id="ARBA00022630"/>
    </source>
</evidence>
<dbReference type="PRINTS" id="PR00368">
    <property type="entry name" value="FADPNR"/>
</dbReference>
<evidence type="ECO:0000256" key="1">
    <source>
        <dbReference type="ARBA" id="ARBA00009333"/>
    </source>
</evidence>
<keyword evidence="2" id="KW-0285">Flavoprotein</keyword>
<evidence type="ECO:0000313" key="6">
    <source>
        <dbReference type="Proteomes" id="UP000809789"/>
    </source>
</evidence>
<organism evidence="5 6">
    <name type="scientific">Elsinoe batatas</name>
    <dbReference type="NCBI Taxonomy" id="2601811"/>
    <lineage>
        <taxon>Eukaryota</taxon>
        <taxon>Fungi</taxon>
        <taxon>Dikarya</taxon>
        <taxon>Ascomycota</taxon>
        <taxon>Pezizomycotina</taxon>
        <taxon>Dothideomycetes</taxon>
        <taxon>Dothideomycetidae</taxon>
        <taxon>Myriangiales</taxon>
        <taxon>Elsinoaceae</taxon>
        <taxon>Elsinoe</taxon>
    </lineage>
</organism>
<comment type="similarity">
    <text evidence="1">Belongs to the class-II pyridine nucleotide-disulfide oxidoreductase family.</text>
</comment>
<reference evidence="5" key="1">
    <citation type="submission" date="2021-07" db="EMBL/GenBank/DDBJ databases">
        <title>Elsinoe batatas strain:CRI-CJ2 Genome sequencing and assembly.</title>
        <authorList>
            <person name="Huang L."/>
        </authorList>
    </citation>
    <scope>NUCLEOTIDE SEQUENCE</scope>
    <source>
        <strain evidence="5">CRI-CJ2</strain>
    </source>
</reference>
<evidence type="ECO:0000313" key="5">
    <source>
        <dbReference type="EMBL" id="KAG8624196.1"/>
    </source>
</evidence>
<dbReference type="InterPro" id="IPR036188">
    <property type="entry name" value="FAD/NAD-bd_sf"/>
</dbReference>
<accession>A0A8K0PC60</accession>
<keyword evidence="3" id="KW-0560">Oxidoreductase</keyword>
<proteinExistence type="inferred from homology"/>
<dbReference type="GO" id="GO:0016491">
    <property type="term" value="F:oxidoreductase activity"/>
    <property type="evidence" value="ECO:0007669"/>
    <property type="project" value="UniProtKB-KW"/>
</dbReference>
<dbReference type="GO" id="GO:0097237">
    <property type="term" value="P:cellular response to toxic substance"/>
    <property type="evidence" value="ECO:0007669"/>
    <property type="project" value="UniProtKB-ARBA"/>
</dbReference>
<dbReference type="PANTHER" id="PTHR48105">
    <property type="entry name" value="THIOREDOXIN REDUCTASE 1-RELATED-RELATED"/>
    <property type="match status" value="1"/>
</dbReference>
<sequence length="273" mass="29837">MMGLPVTDARTYDVIVVGGGPAGLQTALGLARHLWRILVIDSGSYRNDATSHMHNVPGWDHAKPSDFRKSVRDQILERYDTVNFIEGKWVTKIEKNAEGLFTAALDDGTNVCGRKVVLATGIKDVAPPIPGYDELWGKSILHCLFCHGYEERGVESAGVLATDGLGNEMLPTWVARYAQRLAARITIHANGSAFIHVYNTMPDPVTVEVYIPAARRGAPNQSIAHFNVPQPPTPVPGEDTPSGGTRDFFFPLRVAVGTVLLYNVRVNYQQNCG</sequence>
<gene>
    <name evidence="5" type="ORF">KVT40_009172</name>
</gene>
<evidence type="ECO:0000259" key="4">
    <source>
        <dbReference type="Pfam" id="PF07992"/>
    </source>
</evidence>
<dbReference type="Pfam" id="PF07992">
    <property type="entry name" value="Pyr_redox_2"/>
    <property type="match status" value="1"/>
</dbReference>
<dbReference type="EMBL" id="JAESVG020000010">
    <property type="protein sequence ID" value="KAG8624196.1"/>
    <property type="molecule type" value="Genomic_DNA"/>
</dbReference>
<dbReference type="AlphaFoldDB" id="A0A8K0PC60"/>
<dbReference type="InterPro" id="IPR050097">
    <property type="entry name" value="Ferredoxin-NADP_redctase_2"/>
</dbReference>
<dbReference type="PRINTS" id="PR00469">
    <property type="entry name" value="PNDRDTASEII"/>
</dbReference>
<dbReference type="OrthoDB" id="10260355at2759"/>
<protein>
    <recommendedName>
        <fullName evidence="4">FAD/NAD(P)-binding domain-containing protein</fullName>
    </recommendedName>
</protein>
<dbReference type="Gene3D" id="3.50.50.60">
    <property type="entry name" value="FAD/NAD(P)-binding domain"/>
    <property type="match status" value="2"/>
</dbReference>
<dbReference type="Proteomes" id="UP000809789">
    <property type="component" value="Unassembled WGS sequence"/>
</dbReference>